<comment type="catalytic activity">
    <reaction evidence="12 13">
        <text>(S)-2,3,4,5-tetrahydrodipicolinate + NAD(+) + H2O = (2S,4S)-4-hydroxy-2,3,4,5-tetrahydrodipicolinate + NADH + H(+)</text>
        <dbReference type="Rhea" id="RHEA:35323"/>
        <dbReference type="ChEBI" id="CHEBI:15377"/>
        <dbReference type="ChEBI" id="CHEBI:15378"/>
        <dbReference type="ChEBI" id="CHEBI:16845"/>
        <dbReference type="ChEBI" id="CHEBI:57540"/>
        <dbReference type="ChEBI" id="CHEBI:57945"/>
        <dbReference type="ChEBI" id="CHEBI:67139"/>
        <dbReference type="EC" id="1.17.1.8"/>
    </reaction>
</comment>
<evidence type="ECO:0000256" key="5">
    <source>
        <dbReference type="ARBA" id="ARBA00022915"/>
    </source>
</evidence>
<gene>
    <name evidence="13 16" type="primary">dapB</name>
    <name evidence="17" type="ORF">LUA81_00340</name>
    <name evidence="16" type="ORF">LUA82_00340</name>
</gene>
<dbReference type="EC" id="1.17.1.8" evidence="10 13"/>
<comment type="function">
    <text evidence="13">Catalyzes the conversion of 4-hydroxy-tetrahydrodipicolinate (HTPA) to tetrahydrodipicolinate.</text>
</comment>
<comment type="subcellular location">
    <subcellularLocation>
        <location evidence="13">Cytoplasm</location>
    </subcellularLocation>
</comment>
<dbReference type="HAMAP" id="MF_00102">
    <property type="entry name" value="DapB"/>
    <property type="match status" value="1"/>
</dbReference>
<feature type="binding site" evidence="13">
    <location>
        <begin position="161"/>
        <end position="162"/>
    </location>
    <ligand>
        <name>(S)-2,3,4,5-tetrahydrodipicolinate</name>
        <dbReference type="ChEBI" id="CHEBI:16845"/>
    </ligand>
</feature>
<evidence type="ECO:0000259" key="14">
    <source>
        <dbReference type="Pfam" id="PF01113"/>
    </source>
</evidence>
<name>A0A9Q9F3M9_9RICK</name>
<dbReference type="NCBIfam" id="TIGR00036">
    <property type="entry name" value="dapB"/>
    <property type="match status" value="1"/>
</dbReference>
<keyword evidence="6 13" id="KW-0560">Oxidoreductase</keyword>
<dbReference type="GO" id="GO:0009089">
    <property type="term" value="P:lysine biosynthetic process via diaminopimelate"/>
    <property type="evidence" value="ECO:0007669"/>
    <property type="project" value="UniProtKB-UniRule"/>
</dbReference>
<dbReference type="Pfam" id="PF01113">
    <property type="entry name" value="DapB_N"/>
    <property type="match status" value="1"/>
</dbReference>
<dbReference type="Proteomes" id="UP001059985">
    <property type="component" value="Chromosome"/>
</dbReference>
<dbReference type="EMBL" id="CP089286">
    <property type="protein sequence ID" value="UTO55535.1"/>
    <property type="molecule type" value="Genomic_DNA"/>
</dbReference>
<dbReference type="CDD" id="cd02274">
    <property type="entry name" value="DHDPR_N"/>
    <property type="match status" value="1"/>
</dbReference>
<comment type="pathway">
    <text evidence="9 13">Amino-acid biosynthesis; L-lysine biosynthesis via DAP pathway; (S)-tetrahydrodipicolinate from L-aspartate: step 4/4.</text>
</comment>
<keyword evidence="2 13" id="KW-0963">Cytoplasm</keyword>
<dbReference type="PIRSF" id="PIRSF000161">
    <property type="entry name" value="DHPR"/>
    <property type="match status" value="1"/>
</dbReference>
<evidence type="ECO:0000256" key="6">
    <source>
        <dbReference type="ARBA" id="ARBA00023002"/>
    </source>
</evidence>
<keyword evidence="8 13" id="KW-0457">Lysine biosynthesis</keyword>
<dbReference type="EMBL" id="CP089285">
    <property type="protein sequence ID" value="UTO56456.1"/>
    <property type="molecule type" value="Genomic_DNA"/>
</dbReference>
<organism evidence="16 18">
    <name type="scientific">Neoehrlichia mikurensis</name>
    <dbReference type="NCBI Taxonomy" id="89586"/>
    <lineage>
        <taxon>Bacteria</taxon>
        <taxon>Pseudomonadati</taxon>
        <taxon>Pseudomonadota</taxon>
        <taxon>Alphaproteobacteria</taxon>
        <taxon>Rickettsiales</taxon>
        <taxon>Anaplasmataceae</taxon>
        <taxon>Candidatus Neoehrlichia</taxon>
    </lineage>
</organism>
<feature type="binding site" evidence="13">
    <location>
        <position position="36"/>
    </location>
    <ligand>
        <name>NADP(+)</name>
        <dbReference type="ChEBI" id="CHEBI:58349"/>
    </ligand>
</feature>
<keyword evidence="7 13" id="KW-0520">NAD</keyword>
<evidence type="ECO:0000256" key="13">
    <source>
        <dbReference type="HAMAP-Rule" id="MF_00102"/>
    </source>
</evidence>
<comment type="caution">
    <text evidence="13">Lacks conserved residue(s) required for the propagation of feature annotation.</text>
</comment>
<evidence type="ECO:0000259" key="15">
    <source>
        <dbReference type="Pfam" id="PF05173"/>
    </source>
</evidence>
<keyword evidence="5 13" id="KW-0220">Diaminopimelate biosynthesis</keyword>
<comment type="subunit">
    <text evidence="13">Homotetramer.</text>
</comment>
<evidence type="ECO:0000256" key="10">
    <source>
        <dbReference type="ARBA" id="ARBA00038983"/>
    </source>
</evidence>
<feature type="binding site" evidence="13">
    <location>
        <begin position="98"/>
        <end position="100"/>
    </location>
    <ligand>
        <name>NAD(+)</name>
        <dbReference type="ChEBI" id="CHEBI:57540"/>
    </ligand>
</feature>
<dbReference type="GO" id="GO:0016726">
    <property type="term" value="F:oxidoreductase activity, acting on CH or CH2 groups, NAD or NADP as acceptor"/>
    <property type="evidence" value="ECO:0007669"/>
    <property type="project" value="UniProtKB-UniRule"/>
</dbReference>
<feature type="binding site" evidence="13">
    <location>
        <position position="152"/>
    </location>
    <ligand>
        <name>(S)-2,3,4,5-tetrahydrodipicolinate</name>
        <dbReference type="ChEBI" id="CHEBI:16845"/>
    </ligand>
</feature>
<feature type="binding site" evidence="13">
    <location>
        <begin position="9"/>
        <end position="14"/>
    </location>
    <ligand>
        <name>NAD(+)</name>
        <dbReference type="ChEBI" id="CHEBI:57540"/>
    </ligand>
</feature>
<feature type="domain" description="Dihydrodipicolinate reductase C-terminal" evidence="15">
    <location>
        <begin position="125"/>
        <end position="258"/>
    </location>
</feature>
<dbReference type="GO" id="GO:0005737">
    <property type="term" value="C:cytoplasm"/>
    <property type="evidence" value="ECO:0007669"/>
    <property type="project" value="UniProtKB-SubCell"/>
</dbReference>
<feature type="active site" description="Proton donor/acceptor" evidence="13">
    <location>
        <position position="151"/>
    </location>
</feature>
<evidence type="ECO:0000256" key="1">
    <source>
        <dbReference type="ARBA" id="ARBA00006642"/>
    </source>
</evidence>
<dbReference type="Proteomes" id="UP001059822">
    <property type="component" value="Chromosome"/>
</dbReference>
<comment type="catalytic activity">
    <reaction evidence="11 13">
        <text>(S)-2,3,4,5-tetrahydrodipicolinate + NADP(+) + H2O = (2S,4S)-4-hydroxy-2,3,4,5-tetrahydrodipicolinate + NADPH + H(+)</text>
        <dbReference type="Rhea" id="RHEA:35331"/>
        <dbReference type="ChEBI" id="CHEBI:15377"/>
        <dbReference type="ChEBI" id="CHEBI:15378"/>
        <dbReference type="ChEBI" id="CHEBI:16845"/>
        <dbReference type="ChEBI" id="CHEBI:57783"/>
        <dbReference type="ChEBI" id="CHEBI:58349"/>
        <dbReference type="ChEBI" id="CHEBI:67139"/>
        <dbReference type="EC" id="1.17.1.8"/>
    </reaction>
</comment>
<reference evidence="16" key="1">
    <citation type="journal article" date="2022" name="Microorganisms">
        <title>Assembly and Comparison of Ca. Neoehrlichia mikurensis Genomes.</title>
        <authorList>
            <person name="Azagi T."/>
            <person name="Dirks R.P."/>
            <person name="Yebra-Pimentel E.S."/>
            <person name="Schaap P.J."/>
            <person name="Koehorst J.J."/>
            <person name="Esser H.J."/>
            <person name="Sprong H."/>
        </authorList>
    </citation>
    <scope>NUCLEOTIDE SEQUENCE</scope>
    <source>
        <strain evidence="17">18-2804</strain>
        <strain evidence="16">18-2837</strain>
    </source>
</reference>
<dbReference type="InterPro" id="IPR000846">
    <property type="entry name" value="DapB_N"/>
</dbReference>
<evidence type="ECO:0000256" key="11">
    <source>
        <dbReference type="ARBA" id="ARBA00049080"/>
    </source>
</evidence>
<keyword evidence="3 13" id="KW-0028">Amino-acid biosynthesis</keyword>
<evidence type="ECO:0000313" key="17">
    <source>
        <dbReference type="EMBL" id="UTO56456.1"/>
    </source>
</evidence>
<dbReference type="GO" id="GO:0050661">
    <property type="term" value="F:NADP binding"/>
    <property type="evidence" value="ECO:0007669"/>
    <property type="project" value="UniProtKB-UniRule"/>
</dbReference>
<dbReference type="RefSeq" id="WP_218193929.1">
    <property type="nucleotide sequence ID" value="NZ_CP054597.1"/>
</dbReference>
<keyword evidence="19" id="KW-1185">Reference proteome</keyword>
<dbReference type="PANTHER" id="PTHR20836:SF0">
    <property type="entry name" value="4-HYDROXY-TETRAHYDRODIPICOLINATE REDUCTASE 1, CHLOROPLASTIC-RELATED"/>
    <property type="match status" value="1"/>
</dbReference>
<dbReference type="PROSITE" id="PS01298">
    <property type="entry name" value="DAPB"/>
    <property type="match status" value="1"/>
</dbReference>
<evidence type="ECO:0000256" key="8">
    <source>
        <dbReference type="ARBA" id="ARBA00023154"/>
    </source>
</evidence>
<proteinExistence type="inferred from homology"/>
<dbReference type="GO" id="GO:0019877">
    <property type="term" value="P:diaminopimelate biosynthetic process"/>
    <property type="evidence" value="ECO:0007669"/>
    <property type="project" value="UniProtKB-UniRule"/>
</dbReference>
<keyword evidence="4 13" id="KW-0521">NADP</keyword>
<dbReference type="GO" id="GO:0051287">
    <property type="term" value="F:NAD binding"/>
    <property type="evidence" value="ECO:0007669"/>
    <property type="project" value="UniProtKB-UniRule"/>
</dbReference>
<comment type="caution">
    <text evidence="13">Was originally thought to be a dihydrodipicolinate reductase (DHDPR), catalyzing the conversion of dihydrodipicolinate to tetrahydrodipicolinate. However, it was shown in E.coli that the substrate of the enzymatic reaction is not dihydrodipicolinate (DHDP) but in fact (2S,4S)-4-hydroxy-2,3,4,5-tetrahydrodipicolinic acid (HTPA), the product released by the DapA-catalyzed reaction.</text>
</comment>
<feature type="domain" description="Dihydrodipicolinate reductase N-terminal" evidence="14">
    <location>
        <begin position="3"/>
        <end position="122"/>
    </location>
</feature>
<dbReference type="PANTHER" id="PTHR20836">
    <property type="entry name" value="DIHYDRODIPICOLINATE REDUCTASE"/>
    <property type="match status" value="1"/>
</dbReference>
<evidence type="ECO:0000256" key="9">
    <source>
        <dbReference type="ARBA" id="ARBA00037922"/>
    </source>
</evidence>
<dbReference type="InterPro" id="IPR023940">
    <property type="entry name" value="DHDPR_bac"/>
</dbReference>
<feature type="binding site" evidence="13">
    <location>
        <begin position="119"/>
        <end position="122"/>
    </location>
    <ligand>
        <name>NAD(+)</name>
        <dbReference type="ChEBI" id="CHEBI:57540"/>
    </ligand>
</feature>
<comment type="similarity">
    <text evidence="1 13">Belongs to the DapB family.</text>
</comment>
<evidence type="ECO:0000313" key="18">
    <source>
        <dbReference type="Proteomes" id="UP001059822"/>
    </source>
</evidence>
<dbReference type="AlphaFoldDB" id="A0A9Q9F3M9"/>
<feature type="active site" description="Proton donor" evidence="13">
    <location>
        <position position="155"/>
    </location>
</feature>
<evidence type="ECO:0000256" key="7">
    <source>
        <dbReference type="ARBA" id="ARBA00023027"/>
    </source>
</evidence>
<dbReference type="GO" id="GO:0008839">
    <property type="term" value="F:4-hydroxy-tetrahydrodipicolinate reductase"/>
    <property type="evidence" value="ECO:0007669"/>
    <property type="project" value="UniProtKB-UniRule"/>
</dbReference>
<evidence type="ECO:0000256" key="4">
    <source>
        <dbReference type="ARBA" id="ARBA00022857"/>
    </source>
</evidence>
<protein>
    <recommendedName>
        <fullName evidence="10 13">4-hydroxy-tetrahydrodipicolinate reductase</fullName>
        <shortName evidence="13">HTPA reductase</shortName>
        <ecNumber evidence="10 13">1.17.1.8</ecNumber>
    </recommendedName>
</protein>
<dbReference type="InterPro" id="IPR022664">
    <property type="entry name" value="DapB_N_CS"/>
</dbReference>
<evidence type="ECO:0000256" key="12">
    <source>
        <dbReference type="ARBA" id="ARBA00049396"/>
    </source>
</evidence>
<evidence type="ECO:0000313" key="16">
    <source>
        <dbReference type="EMBL" id="UTO55535.1"/>
    </source>
</evidence>
<evidence type="ECO:0000256" key="2">
    <source>
        <dbReference type="ARBA" id="ARBA00022490"/>
    </source>
</evidence>
<evidence type="ECO:0000313" key="19">
    <source>
        <dbReference type="Proteomes" id="UP001059985"/>
    </source>
</evidence>
<dbReference type="Pfam" id="PF05173">
    <property type="entry name" value="DapB_C"/>
    <property type="match status" value="1"/>
</dbReference>
<evidence type="ECO:0000256" key="3">
    <source>
        <dbReference type="ARBA" id="ARBA00022605"/>
    </source>
</evidence>
<accession>A0A9Q9F3M9</accession>
<sequence>MTVKVGVVGCLGRMGKAIIYELAKNGNVEISGGVVRAGSPYVGADMGKVTGCGYGINIIDSLEDIFDISDVVIEFTNRDNMIKCIEVAVRKKKPMVSGTTGIDDLDFNKYVSDIPFLWSGNMSVGVNLLIKLIAQAADALKGYDIEIWELHHKGKKDAPSGTALMMGRAAAKGLKTDFKMKQYVNGYTENRIDDSIGFAVSRGGSAIGDHSIMFIGDGELVELKHRSMSRNIFSEGAVKAALWIVNQPVGIYSMLDVL</sequence>
<dbReference type="InterPro" id="IPR022663">
    <property type="entry name" value="DapB_C"/>
</dbReference>